<proteinExistence type="predicted"/>
<name>A0ACB7SPB6_HYAAI</name>
<gene>
    <name evidence="1" type="ORF">HPB50_023212</name>
</gene>
<sequence length="107" mass="11516">MQRQRPPGCTDCVTARVDATASIPWSECGQRNSALATESNRIVHKTLASSVATDGGARRRKAVIRRHQGTTNRRRPVVRTLLFAALSAYSQTAPQMSPGAEAKNAVA</sequence>
<reference evidence="1" key="1">
    <citation type="submission" date="2020-05" db="EMBL/GenBank/DDBJ databases">
        <title>Large-scale comparative analyses of tick genomes elucidate their genetic diversity and vector capacities.</title>
        <authorList>
            <person name="Jia N."/>
            <person name="Wang J."/>
            <person name="Shi W."/>
            <person name="Du L."/>
            <person name="Sun Y."/>
            <person name="Zhan W."/>
            <person name="Jiang J."/>
            <person name="Wang Q."/>
            <person name="Zhang B."/>
            <person name="Ji P."/>
            <person name="Sakyi L.B."/>
            <person name="Cui X."/>
            <person name="Yuan T."/>
            <person name="Jiang B."/>
            <person name="Yang W."/>
            <person name="Lam T.T.-Y."/>
            <person name="Chang Q."/>
            <person name="Ding S."/>
            <person name="Wang X."/>
            <person name="Zhu J."/>
            <person name="Ruan X."/>
            <person name="Zhao L."/>
            <person name="Wei J."/>
            <person name="Que T."/>
            <person name="Du C."/>
            <person name="Cheng J."/>
            <person name="Dai P."/>
            <person name="Han X."/>
            <person name="Huang E."/>
            <person name="Gao Y."/>
            <person name="Liu J."/>
            <person name="Shao H."/>
            <person name="Ye R."/>
            <person name="Li L."/>
            <person name="Wei W."/>
            <person name="Wang X."/>
            <person name="Wang C."/>
            <person name="Yang T."/>
            <person name="Huo Q."/>
            <person name="Li W."/>
            <person name="Guo W."/>
            <person name="Chen H."/>
            <person name="Zhou L."/>
            <person name="Ni X."/>
            <person name="Tian J."/>
            <person name="Zhou Y."/>
            <person name="Sheng Y."/>
            <person name="Liu T."/>
            <person name="Pan Y."/>
            <person name="Xia L."/>
            <person name="Li J."/>
            <person name="Zhao F."/>
            <person name="Cao W."/>
        </authorList>
    </citation>
    <scope>NUCLEOTIDE SEQUENCE</scope>
    <source>
        <strain evidence="1">Hyas-2018</strain>
    </source>
</reference>
<keyword evidence="2" id="KW-1185">Reference proteome</keyword>
<protein>
    <submittedName>
        <fullName evidence="1">Uncharacterized protein</fullName>
    </submittedName>
</protein>
<dbReference type="Proteomes" id="UP000821845">
    <property type="component" value="Chromosome 3"/>
</dbReference>
<evidence type="ECO:0000313" key="2">
    <source>
        <dbReference type="Proteomes" id="UP000821845"/>
    </source>
</evidence>
<evidence type="ECO:0000313" key="1">
    <source>
        <dbReference type="EMBL" id="KAH6936811.1"/>
    </source>
</evidence>
<accession>A0ACB7SPB6</accession>
<organism evidence="1 2">
    <name type="scientific">Hyalomma asiaticum</name>
    <name type="common">Tick</name>
    <dbReference type="NCBI Taxonomy" id="266040"/>
    <lineage>
        <taxon>Eukaryota</taxon>
        <taxon>Metazoa</taxon>
        <taxon>Ecdysozoa</taxon>
        <taxon>Arthropoda</taxon>
        <taxon>Chelicerata</taxon>
        <taxon>Arachnida</taxon>
        <taxon>Acari</taxon>
        <taxon>Parasitiformes</taxon>
        <taxon>Ixodida</taxon>
        <taxon>Ixodoidea</taxon>
        <taxon>Ixodidae</taxon>
        <taxon>Hyalomminae</taxon>
        <taxon>Hyalomma</taxon>
    </lineage>
</organism>
<comment type="caution">
    <text evidence="1">The sequence shown here is derived from an EMBL/GenBank/DDBJ whole genome shotgun (WGS) entry which is preliminary data.</text>
</comment>
<dbReference type="EMBL" id="CM023483">
    <property type="protein sequence ID" value="KAH6936811.1"/>
    <property type="molecule type" value="Genomic_DNA"/>
</dbReference>